<proteinExistence type="predicted"/>
<dbReference type="CDD" id="cd07041">
    <property type="entry name" value="STAS_RsbR_RsbS_like"/>
    <property type="match status" value="1"/>
</dbReference>
<evidence type="ECO:0000313" key="4">
    <source>
        <dbReference type="Proteomes" id="UP000031563"/>
    </source>
</evidence>
<feature type="domain" description="STAS" evidence="2">
    <location>
        <begin position="163"/>
        <end position="274"/>
    </location>
</feature>
<protein>
    <submittedName>
        <fullName evidence="3">RsbR, positive regulator of sigma-B</fullName>
    </submittedName>
</protein>
<dbReference type="Pfam" id="PF14361">
    <property type="entry name" value="RsbRD_N"/>
    <property type="match status" value="1"/>
</dbReference>
<dbReference type="PANTHER" id="PTHR33745:SF3">
    <property type="entry name" value="RSBT CO-ANTAGONIST PROTEIN RSBRC"/>
    <property type="match status" value="1"/>
</dbReference>
<dbReference type="InterPro" id="IPR025751">
    <property type="entry name" value="RsbRD_N_dom"/>
</dbReference>
<dbReference type="Proteomes" id="UP000031563">
    <property type="component" value="Unassembled WGS sequence"/>
</dbReference>
<dbReference type="OrthoDB" id="9800154at2"/>
<dbReference type="Gene3D" id="3.30.750.24">
    <property type="entry name" value="STAS domain"/>
    <property type="match status" value="1"/>
</dbReference>
<dbReference type="Pfam" id="PF01740">
    <property type="entry name" value="STAS"/>
    <property type="match status" value="1"/>
</dbReference>
<dbReference type="AlphaFoldDB" id="A0A0F5I4K8"/>
<dbReference type="InterPro" id="IPR051932">
    <property type="entry name" value="Bact_StressResp_Reg"/>
</dbReference>
<dbReference type="RefSeq" id="WP_040047808.1">
    <property type="nucleotide sequence ID" value="NZ_JWIR02000032.1"/>
</dbReference>
<sequence length="295" mass="33123">MKDELLYIGKKITNNHLILAQRVEGVLAEDDSEQSAVENRIPLKERLQYRAALMKCFGQILYMDKNVIEPEAEKWARKTAEISIQYGISLSDILREVATYRTVVWDVFTEELEQRKFAAITMLDVSKMIDPLINQVSKTISEVHEQHKNEMMETAYTALEELSVPVVPVADGIAVVPLVGAIDTHRAKLVMEVTLTEGKRMDLSHMVIDVSGVPIIDTMVANQLFRVIKALSLTGIQSTLTGIRPEIAQTIVNLGIDLKELNPCVNLKQALRRLGLQLIKDTNTNRLPVSPEKHS</sequence>
<evidence type="ECO:0000259" key="2">
    <source>
        <dbReference type="PROSITE" id="PS50801"/>
    </source>
</evidence>
<name>A0A0F5I4K8_BACTR</name>
<dbReference type="PROSITE" id="PS50801">
    <property type="entry name" value="STAS"/>
    <property type="match status" value="1"/>
</dbReference>
<evidence type="ECO:0000256" key="1">
    <source>
        <dbReference type="ARBA" id="ARBA00022553"/>
    </source>
</evidence>
<reference evidence="3" key="1">
    <citation type="submission" date="2015-02" db="EMBL/GenBank/DDBJ databases">
        <title>Genome Assembly of Bacillaceae bacterium MTCC 8252.</title>
        <authorList>
            <person name="Verma A."/>
            <person name="Khatri I."/>
            <person name="Mual P."/>
            <person name="Subramanian S."/>
            <person name="Krishnamurthi S."/>
        </authorList>
    </citation>
    <scope>NUCLEOTIDE SEQUENCE [LARGE SCALE GENOMIC DNA]</scope>
    <source>
        <strain evidence="3">MTCC 8252</strain>
    </source>
</reference>
<keyword evidence="1" id="KW-0597">Phosphoprotein</keyword>
<dbReference type="InterPro" id="IPR036513">
    <property type="entry name" value="STAS_dom_sf"/>
</dbReference>
<organism evidence="3 4">
    <name type="scientific">Bacillus thermotolerans</name>
    <name type="common">Quasibacillus thermotolerans</name>
    <dbReference type="NCBI Taxonomy" id="1221996"/>
    <lineage>
        <taxon>Bacteria</taxon>
        <taxon>Bacillati</taxon>
        <taxon>Bacillota</taxon>
        <taxon>Bacilli</taxon>
        <taxon>Bacillales</taxon>
        <taxon>Bacillaceae</taxon>
        <taxon>Bacillus</taxon>
    </lineage>
</organism>
<dbReference type="SUPFAM" id="SSF52091">
    <property type="entry name" value="SpoIIaa-like"/>
    <property type="match status" value="1"/>
</dbReference>
<keyword evidence="4" id="KW-1185">Reference proteome</keyword>
<accession>A0A0F5I4K8</accession>
<gene>
    <name evidence="3" type="ORF">QY95_01838</name>
</gene>
<dbReference type="InterPro" id="IPR002645">
    <property type="entry name" value="STAS_dom"/>
</dbReference>
<comment type="caution">
    <text evidence="3">The sequence shown here is derived from an EMBL/GenBank/DDBJ whole genome shotgun (WGS) entry which is preliminary data.</text>
</comment>
<dbReference type="EMBL" id="JWIR02000032">
    <property type="protein sequence ID" value="KKB40205.1"/>
    <property type="molecule type" value="Genomic_DNA"/>
</dbReference>
<dbReference type="STRING" id="1221996.QY95_01838"/>
<dbReference type="PANTHER" id="PTHR33745">
    <property type="entry name" value="RSBT ANTAGONIST PROTEIN RSBS-RELATED"/>
    <property type="match status" value="1"/>
</dbReference>
<evidence type="ECO:0000313" key="3">
    <source>
        <dbReference type="EMBL" id="KKB40205.1"/>
    </source>
</evidence>